<evidence type="ECO:0000313" key="3">
    <source>
        <dbReference type="WBParaSite" id="TREG1_51310.1"/>
    </source>
</evidence>
<organism evidence="2 3">
    <name type="scientific">Trichobilharzia regenti</name>
    <name type="common">Nasal bird schistosome</name>
    <dbReference type="NCBI Taxonomy" id="157069"/>
    <lineage>
        <taxon>Eukaryota</taxon>
        <taxon>Metazoa</taxon>
        <taxon>Spiralia</taxon>
        <taxon>Lophotrochozoa</taxon>
        <taxon>Platyhelminthes</taxon>
        <taxon>Trematoda</taxon>
        <taxon>Digenea</taxon>
        <taxon>Strigeidida</taxon>
        <taxon>Schistosomatoidea</taxon>
        <taxon>Schistosomatidae</taxon>
        <taxon>Trichobilharzia</taxon>
    </lineage>
</organism>
<feature type="region of interest" description="Disordered" evidence="1">
    <location>
        <begin position="136"/>
        <end position="183"/>
    </location>
</feature>
<reference evidence="3" key="2">
    <citation type="submission" date="2023-11" db="UniProtKB">
        <authorList>
            <consortium name="WormBaseParasite"/>
        </authorList>
    </citation>
    <scope>IDENTIFICATION</scope>
</reference>
<evidence type="ECO:0000313" key="2">
    <source>
        <dbReference type="Proteomes" id="UP000050795"/>
    </source>
</evidence>
<protein>
    <submittedName>
        <fullName evidence="3">Small subunit rRNA processing protein</fullName>
    </submittedName>
</protein>
<reference evidence="2" key="1">
    <citation type="submission" date="2022-06" db="EMBL/GenBank/DDBJ databases">
        <authorList>
            <person name="Berger JAMES D."/>
            <person name="Berger JAMES D."/>
        </authorList>
    </citation>
    <scope>NUCLEOTIDE SEQUENCE [LARGE SCALE GENOMIC DNA]</scope>
</reference>
<feature type="compositionally biased region" description="Low complexity" evidence="1">
    <location>
        <begin position="158"/>
        <end position="170"/>
    </location>
</feature>
<accession>A0AA85K2Y8</accession>
<dbReference type="WBParaSite" id="TREG1_51310.1">
    <property type="protein sequence ID" value="TREG1_51310.1"/>
    <property type="gene ID" value="TREG1_51310"/>
</dbReference>
<evidence type="ECO:0000256" key="1">
    <source>
        <dbReference type="SAM" id="MobiDB-lite"/>
    </source>
</evidence>
<sequence>MKKENLIINKKEVLKQIKSTLIRYMHYPETSITAFNTDNDNNNTSENDDEGYALFNPLIQTTVQGQIASLGEYISWILGNEEVLENINLEYNKMHNLMPSDADYDNKGVNSNVTSGYCRLKSNMLRVNLNDHYNMNEESKHKRIKPKQKVETQKSEKLVSSSLSSPSVFSHKTNSQRDPVSGYANDERKLMNRMPLDIDIKVNGKRKKVKRKNHTTHHKILHDNNNIDFPISNYWYYDMKLKTMHNSKKSNENLFGTVKYTCTSTL</sequence>
<keyword evidence="2" id="KW-1185">Reference proteome</keyword>
<feature type="compositionally biased region" description="Basic and acidic residues" evidence="1">
    <location>
        <begin position="148"/>
        <end position="157"/>
    </location>
</feature>
<proteinExistence type="predicted"/>
<dbReference type="AlphaFoldDB" id="A0AA85K2Y8"/>
<dbReference type="Proteomes" id="UP000050795">
    <property type="component" value="Unassembled WGS sequence"/>
</dbReference>
<name>A0AA85K2Y8_TRIRE</name>